<dbReference type="AlphaFoldDB" id="A0A2M4D6M3"/>
<dbReference type="EMBL" id="GGFL01009052">
    <property type="protein sequence ID" value="MBW73230.1"/>
    <property type="molecule type" value="Transcribed_RNA"/>
</dbReference>
<proteinExistence type="predicted"/>
<sequence>MWLLLRGWLRLFSRTWVCVARGCSLVSSWSSLVVWVSAWPPCLLGLWRRWCFGRLARSPTRCQWSCSISTAAGIGCWAMLPRTISSSSERWEEALAIP</sequence>
<reference evidence="1" key="1">
    <citation type="submission" date="2018-01" db="EMBL/GenBank/DDBJ databases">
        <title>An insight into the sialome of Amazonian anophelines.</title>
        <authorList>
            <person name="Ribeiro J.M."/>
            <person name="Scarpassa V."/>
            <person name="Calvo E."/>
        </authorList>
    </citation>
    <scope>NUCLEOTIDE SEQUENCE</scope>
</reference>
<organism evidence="1">
    <name type="scientific">Anopheles darlingi</name>
    <name type="common">Mosquito</name>
    <dbReference type="NCBI Taxonomy" id="43151"/>
    <lineage>
        <taxon>Eukaryota</taxon>
        <taxon>Metazoa</taxon>
        <taxon>Ecdysozoa</taxon>
        <taxon>Arthropoda</taxon>
        <taxon>Hexapoda</taxon>
        <taxon>Insecta</taxon>
        <taxon>Pterygota</taxon>
        <taxon>Neoptera</taxon>
        <taxon>Endopterygota</taxon>
        <taxon>Diptera</taxon>
        <taxon>Nematocera</taxon>
        <taxon>Culicoidea</taxon>
        <taxon>Culicidae</taxon>
        <taxon>Anophelinae</taxon>
        <taxon>Anopheles</taxon>
    </lineage>
</organism>
<evidence type="ECO:0000313" key="1">
    <source>
        <dbReference type="EMBL" id="MBW73230.1"/>
    </source>
</evidence>
<name>A0A2M4D6M3_ANODA</name>
<accession>A0A2M4D6M3</accession>
<protein>
    <submittedName>
        <fullName evidence="1">Putative secreted protein</fullName>
    </submittedName>
</protein>